<dbReference type="InterPro" id="IPR011009">
    <property type="entry name" value="Kinase-like_dom_sf"/>
</dbReference>
<gene>
    <name evidence="2" type="ORF">C8Q69DRAFT_478838</name>
</gene>
<organism evidence="2 3">
    <name type="scientific">Byssochlamys spectabilis</name>
    <name type="common">Paecilomyces variotii</name>
    <dbReference type="NCBI Taxonomy" id="264951"/>
    <lineage>
        <taxon>Eukaryota</taxon>
        <taxon>Fungi</taxon>
        <taxon>Dikarya</taxon>
        <taxon>Ascomycota</taxon>
        <taxon>Pezizomycotina</taxon>
        <taxon>Eurotiomycetes</taxon>
        <taxon>Eurotiomycetidae</taxon>
        <taxon>Eurotiales</taxon>
        <taxon>Thermoascaceae</taxon>
        <taxon>Paecilomyces</taxon>
    </lineage>
</organism>
<evidence type="ECO:0000313" key="2">
    <source>
        <dbReference type="EMBL" id="RWQ92338.1"/>
    </source>
</evidence>
<evidence type="ECO:0000259" key="1">
    <source>
        <dbReference type="Pfam" id="PF01636"/>
    </source>
</evidence>
<dbReference type="GeneID" id="39600682"/>
<sequence length="596" mass="68331">MMSSKPLSVAWSANQRLRSAVIIHCRRRTNMRSFSYSRSNMGNLPLLPELCMEKPNGEEEKISEEDLYRYTKHRWLFNEKNELSNRYVEFNLQQLIKVAVNTCNGAQSCIKVTKCSEGLYNKAFILTMDNGFEVVAKLPNPNAGPAHFTVASEVATREVLRDIFNVPVPQILAWSSDTAMNPVKAEYIIEEKAPGVRLGSVWNQWPRELKLQLITQVVELENKLTSVTFDGHGCIYFKDDLRSLIGDVKEIHAANVAPGALERFSIGPMTSNELWKGARRDMLLNRGPWTDFREYAEALGRNEMIWIKSHAVPRMNYYRSSQSKELPQDGLALLKKYIKVAPYLVPPPTAESGYANVLWHPDLHLDNIFVDPGTHQITRIIDWQSACVAPLLYQSCVPRLCRHPGPVREGWTVPDRPEGFEDLSESEKKRIDDDLESETLHKYYEAQVCKRAPRHWEVLQQKAVPILRKPVWLTTGAWENRDLFFLRKSLMELMADWEDLFPGVACPIEFSSEEVELQAKEQENISGVGRMLTLFRDQAVLPVDGMVDPKDFEVARENCSKFKEVFVRLGKDDNERELFRNLWPYQEPEAGILSGA</sequence>
<dbReference type="InterPro" id="IPR002575">
    <property type="entry name" value="Aminoglycoside_PTrfase"/>
</dbReference>
<proteinExistence type="predicted"/>
<dbReference type="RefSeq" id="XP_028481983.1">
    <property type="nucleotide sequence ID" value="XM_028631405.1"/>
</dbReference>
<accession>A0A443HKF5</accession>
<evidence type="ECO:0000313" key="3">
    <source>
        <dbReference type="Proteomes" id="UP000283841"/>
    </source>
</evidence>
<dbReference type="InterPro" id="IPR051035">
    <property type="entry name" value="Mito_inheritance_9"/>
</dbReference>
<dbReference type="PANTHER" id="PTHR36091:SF2">
    <property type="entry name" value="AMINOGLYCOSIDE PHOSPHOTRANSFERASE DOMAIN-CONTAINING PROTEIN"/>
    <property type="match status" value="1"/>
</dbReference>
<reference evidence="2 3" key="1">
    <citation type="journal article" date="2018" name="Front. Microbiol.">
        <title>Genomic and genetic insights into a cosmopolitan fungus, Paecilomyces variotii (Eurotiales).</title>
        <authorList>
            <person name="Urquhart A.S."/>
            <person name="Mondo S.J."/>
            <person name="Makela M.R."/>
            <person name="Hane J.K."/>
            <person name="Wiebenga A."/>
            <person name="He G."/>
            <person name="Mihaltcheva S."/>
            <person name="Pangilinan J."/>
            <person name="Lipzen A."/>
            <person name="Barry K."/>
            <person name="de Vries R.P."/>
            <person name="Grigoriev I.V."/>
            <person name="Idnurm A."/>
        </authorList>
    </citation>
    <scope>NUCLEOTIDE SEQUENCE [LARGE SCALE GENOMIC DNA]</scope>
    <source>
        <strain evidence="2 3">CBS 101075</strain>
    </source>
</reference>
<feature type="domain" description="Aminoglycoside phosphotransferase" evidence="1">
    <location>
        <begin position="331"/>
        <end position="393"/>
    </location>
</feature>
<dbReference type="GO" id="GO:0005739">
    <property type="term" value="C:mitochondrion"/>
    <property type="evidence" value="ECO:0007669"/>
    <property type="project" value="TreeGrafter"/>
</dbReference>
<name>A0A443HKF5_BYSSP</name>
<dbReference type="Pfam" id="PF01636">
    <property type="entry name" value="APH"/>
    <property type="match status" value="1"/>
</dbReference>
<comment type="caution">
    <text evidence="2">The sequence shown here is derived from an EMBL/GenBank/DDBJ whole genome shotgun (WGS) entry which is preliminary data.</text>
</comment>
<dbReference type="Proteomes" id="UP000283841">
    <property type="component" value="Unassembled WGS sequence"/>
</dbReference>
<dbReference type="Gene3D" id="3.90.1200.10">
    <property type="match status" value="1"/>
</dbReference>
<dbReference type="AlphaFoldDB" id="A0A443HKF5"/>
<keyword evidence="2" id="KW-0808">Transferase</keyword>
<dbReference type="VEuPathDB" id="FungiDB:C8Q69DRAFT_478838"/>
<dbReference type="EMBL" id="RCNU01000013">
    <property type="protein sequence ID" value="RWQ92338.1"/>
    <property type="molecule type" value="Genomic_DNA"/>
</dbReference>
<dbReference type="SUPFAM" id="SSF56112">
    <property type="entry name" value="Protein kinase-like (PK-like)"/>
    <property type="match status" value="1"/>
</dbReference>
<dbReference type="PANTHER" id="PTHR36091">
    <property type="entry name" value="ALTERED INHERITANCE OF MITOCHONDRIA PROTEIN 9, MITOCHONDRIAL"/>
    <property type="match status" value="1"/>
</dbReference>
<keyword evidence="3" id="KW-1185">Reference proteome</keyword>
<dbReference type="GO" id="GO:0016740">
    <property type="term" value="F:transferase activity"/>
    <property type="evidence" value="ECO:0007669"/>
    <property type="project" value="UniProtKB-KW"/>
</dbReference>
<protein>
    <submittedName>
        <fullName evidence="2">Phosphotransferase enzyme family protein</fullName>
    </submittedName>
</protein>